<accession>A0A4R5KX00</accession>
<dbReference type="PANTHER" id="PTHR43649">
    <property type="entry name" value="ARABINOSE-BINDING PROTEIN-RELATED"/>
    <property type="match status" value="1"/>
</dbReference>
<keyword evidence="1" id="KW-1003">Cell membrane</keyword>
<comment type="caution">
    <text evidence="8">The sequence shown here is derived from an EMBL/GenBank/DDBJ whole genome shotgun (WGS) entry which is preliminary data.</text>
</comment>
<name>A0A4R5KX00_9BACL</name>
<dbReference type="RefSeq" id="WP_133226047.1">
    <property type="nucleotide sequence ID" value="NZ_SMRT01000002.1"/>
</dbReference>
<dbReference type="PROSITE" id="PS51257">
    <property type="entry name" value="PROKAR_LIPOPROTEIN"/>
    <property type="match status" value="1"/>
</dbReference>
<proteinExistence type="predicted"/>
<dbReference type="InterPro" id="IPR050490">
    <property type="entry name" value="Bact_solute-bd_prot1"/>
</dbReference>
<keyword evidence="3" id="KW-0472">Membrane</keyword>
<dbReference type="Gene3D" id="3.40.190.10">
    <property type="entry name" value="Periplasmic binding protein-like II"/>
    <property type="match status" value="2"/>
</dbReference>
<feature type="region of interest" description="Disordered" evidence="6">
    <location>
        <begin position="28"/>
        <end position="51"/>
    </location>
</feature>
<organism evidence="8 9">
    <name type="scientific">Paenibacillus piri</name>
    <dbReference type="NCBI Taxonomy" id="2547395"/>
    <lineage>
        <taxon>Bacteria</taxon>
        <taxon>Bacillati</taxon>
        <taxon>Bacillota</taxon>
        <taxon>Bacilli</taxon>
        <taxon>Bacillales</taxon>
        <taxon>Paenibacillaceae</taxon>
        <taxon>Paenibacillus</taxon>
    </lineage>
</organism>
<dbReference type="InterPro" id="IPR006059">
    <property type="entry name" value="SBP"/>
</dbReference>
<dbReference type="Proteomes" id="UP000295636">
    <property type="component" value="Unassembled WGS sequence"/>
</dbReference>
<keyword evidence="4" id="KW-0564">Palmitate</keyword>
<dbReference type="OrthoDB" id="2491264at2"/>
<keyword evidence="2 7" id="KW-0732">Signal</keyword>
<dbReference type="EMBL" id="SMRT01000002">
    <property type="protein sequence ID" value="TDF99510.1"/>
    <property type="molecule type" value="Genomic_DNA"/>
</dbReference>
<dbReference type="SUPFAM" id="SSF53850">
    <property type="entry name" value="Periplasmic binding protein-like II"/>
    <property type="match status" value="1"/>
</dbReference>
<gene>
    <name evidence="8" type="ORF">E1757_06600</name>
</gene>
<feature type="signal peptide" evidence="7">
    <location>
        <begin position="1"/>
        <end position="25"/>
    </location>
</feature>
<keyword evidence="5" id="KW-0449">Lipoprotein</keyword>
<keyword evidence="9" id="KW-1185">Reference proteome</keyword>
<evidence type="ECO:0000313" key="9">
    <source>
        <dbReference type="Proteomes" id="UP000295636"/>
    </source>
</evidence>
<evidence type="ECO:0000256" key="1">
    <source>
        <dbReference type="ARBA" id="ARBA00022475"/>
    </source>
</evidence>
<dbReference type="AlphaFoldDB" id="A0A4R5KX00"/>
<protein>
    <submittedName>
        <fullName evidence="8">Extracellular solute-binding protein</fullName>
    </submittedName>
</protein>
<feature type="compositionally biased region" description="Low complexity" evidence="6">
    <location>
        <begin position="30"/>
        <end position="45"/>
    </location>
</feature>
<evidence type="ECO:0000256" key="7">
    <source>
        <dbReference type="SAM" id="SignalP"/>
    </source>
</evidence>
<dbReference type="PANTHER" id="PTHR43649:SF33">
    <property type="entry name" value="POLYGALACTURONAN_RHAMNOGALACTURONAN-BINDING PROTEIN YTCQ"/>
    <property type="match status" value="1"/>
</dbReference>
<reference evidence="8 9" key="1">
    <citation type="submission" date="2019-03" db="EMBL/GenBank/DDBJ databases">
        <title>This is whole genome sequence of Paenibacillus sp MS74 strain.</title>
        <authorList>
            <person name="Trinh H.N."/>
        </authorList>
    </citation>
    <scope>NUCLEOTIDE SEQUENCE [LARGE SCALE GENOMIC DNA]</scope>
    <source>
        <strain evidence="8 9">MS74</strain>
    </source>
</reference>
<evidence type="ECO:0000256" key="3">
    <source>
        <dbReference type="ARBA" id="ARBA00023136"/>
    </source>
</evidence>
<sequence>MKKSMKFKTGIAVVATVGMASTMLAGCNTSASKPSASSPPEKGAGTPAAGDAAKQKINFKILVPKAAHEMPYDKMDVFVKLEEKTNVHIDWDNPPAENFKERVNLVMASGDLPDMIVQTPITEVLKYAQMGAIIDLNDLIEKNAPNLTALMKKYPNIKKWISTPEGKIYYLPRLYADDESSRPSRINNPLQIRQDWLEKLNLKEPVTTDEWYTVLKAFKEKDPNGNGKMDEIPYSTNGIGFVRNLSRAWDVEDTFYIPKGSKEIRFGPIEDRFKEALTWINQLYKEGLLDKEFATNDEKAFQSKVSQNLVGSYRGLLGGHLRAFNETLPKTIPGFKLVGTIPMKGPHGDQREPLGGIVGGAHTVITKSNKNPAEAVKWLDYFYGPEGSAFLSFGPEEGKTFTKEPGGRYHYSDFVQKNPNGMSAKQAIGTFSPIQSAWPVLHHPDTTLEMNPSFNVDAMNKIAPYALDGIPELGFKKEDDEVRRQVMNDVQTYVDEMIIKFIMGNEPLSNWDAYVKRVKSMGIDKVLKIYNDTYTAWSKM</sequence>
<feature type="chain" id="PRO_5039147004" evidence="7">
    <location>
        <begin position="26"/>
        <end position="540"/>
    </location>
</feature>
<evidence type="ECO:0000256" key="6">
    <source>
        <dbReference type="SAM" id="MobiDB-lite"/>
    </source>
</evidence>
<evidence type="ECO:0000313" key="8">
    <source>
        <dbReference type="EMBL" id="TDF99510.1"/>
    </source>
</evidence>
<evidence type="ECO:0000256" key="5">
    <source>
        <dbReference type="ARBA" id="ARBA00023288"/>
    </source>
</evidence>
<dbReference type="Pfam" id="PF01547">
    <property type="entry name" value="SBP_bac_1"/>
    <property type="match status" value="1"/>
</dbReference>
<evidence type="ECO:0000256" key="4">
    <source>
        <dbReference type="ARBA" id="ARBA00023139"/>
    </source>
</evidence>
<evidence type="ECO:0000256" key="2">
    <source>
        <dbReference type="ARBA" id="ARBA00022729"/>
    </source>
</evidence>